<dbReference type="PANTHER" id="PTHR43442:SF3">
    <property type="entry name" value="GLUCONOKINASE-RELATED"/>
    <property type="match status" value="1"/>
</dbReference>
<evidence type="ECO:0000313" key="11">
    <source>
        <dbReference type="EMBL" id="SER57595.1"/>
    </source>
</evidence>
<dbReference type="PANTHER" id="PTHR43442">
    <property type="entry name" value="GLUCONOKINASE-RELATED"/>
    <property type="match status" value="1"/>
</dbReference>
<evidence type="ECO:0000313" key="16">
    <source>
        <dbReference type="Proteomes" id="UP000305198"/>
    </source>
</evidence>
<dbReference type="AlphaFoldDB" id="A0A1H9QBQ8"/>
<organism evidence="11 15">
    <name type="scientific">Halopseudomonas bauzanensis</name>
    <dbReference type="NCBI Taxonomy" id="653930"/>
    <lineage>
        <taxon>Bacteria</taxon>
        <taxon>Pseudomonadati</taxon>
        <taxon>Pseudomonadota</taxon>
        <taxon>Gammaproteobacteria</taxon>
        <taxon>Pseudomonadales</taxon>
        <taxon>Pseudomonadaceae</taxon>
        <taxon>Halopseudomonas</taxon>
    </lineage>
</organism>
<evidence type="ECO:0000256" key="8">
    <source>
        <dbReference type="ARBA" id="ARBA00023064"/>
    </source>
</evidence>
<keyword evidence="7 10" id="KW-0067">ATP-binding</keyword>
<dbReference type="Pfam" id="PF13671">
    <property type="entry name" value="AAA_33"/>
    <property type="match status" value="1"/>
</dbReference>
<dbReference type="SUPFAM" id="SSF52540">
    <property type="entry name" value="P-loop containing nucleoside triphosphate hydrolases"/>
    <property type="match status" value="1"/>
</dbReference>
<evidence type="ECO:0000256" key="5">
    <source>
        <dbReference type="ARBA" id="ARBA00022741"/>
    </source>
</evidence>
<evidence type="ECO:0000313" key="13">
    <source>
        <dbReference type="EMBL" id="TKA90764.1"/>
    </source>
</evidence>
<sequence length="177" mass="19185">MNRLSEQQSIISAIVVMGVTACGKSTIAEAIAQHADGVHIEGDQFHSAASIAKMRAGIALDDADREAWLIELGELLAEAVAAGQRPVLSCSALKRSYREQLRAAVPGLGFVFLDIDREEVERRVARRQGHFMSRDLVDSQFDTLQSPTGEPGVLTVDATLPVAEISCQAVAWWDANR</sequence>
<evidence type="ECO:0000313" key="14">
    <source>
        <dbReference type="Proteomes" id="UP000186599"/>
    </source>
</evidence>
<evidence type="ECO:0000256" key="3">
    <source>
        <dbReference type="ARBA" id="ARBA00012054"/>
    </source>
</evidence>
<evidence type="ECO:0000256" key="4">
    <source>
        <dbReference type="ARBA" id="ARBA00022679"/>
    </source>
</evidence>
<accession>A0A1H9QBQ8</accession>
<gene>
    <name evidence="13" type="ORF">FA869_11905</name>
    <name evidence="12" type="ORF">SAMN04487855_0670</name>
    <name evidence="11" type="ORF">SAMN05216589_0956</name>
</gene>
<dbReference type="EMBL" id="FOUA01000001">
    <property type="protein sequence ID" value="SFL67713.1"/>
    <property type="molecule type" value="Genomic_DNA"/>
</dbReference>
<dbReference type="InterPro" id="IPR006001">
    <property type="entry name" value="Therm_gnt_kin"/>
</dbReference>
<keyword evidence="8" id="KW-0311">Gluconate utilization</keyword>
<evidence type="ECO:0000256" key="6">
    <source>
        <dbReference type="ARBA" id="ARBA00022777"/>
    </source>
</evidence>
<evidence type="ECO:0000256" key="10">
    <source>
        <dbReference type="RuleBase" id="RU363066"/>
    </source>
</evidence>
<dbReference type="NCBIfam" id="TIGR01313">
    <property type="entry name" value="therm_gnt_kin"/>
    <property type="match status" value="1"/>
</dbReference>
<reference evidence="14 15" key="1">
    <citation type="submission" date="2016-10" db="EMBL/GenBank/DDBJ databases">
        <authorList>
            <person name="de Groot N.N."/>
        </authorList>
    </citation>
    <scope>NUCLEOTIDE SEQUENCE [LARGE SCALE GENOMIC DNA]</scope>
    <source>
        <strain evidence="12 14">CGMCC 1.9095</strain>
        <strain evidence="11 15">DSM 22558</strain>
    </source>
</reference>
<dbReference type="GO" id="GO:0005524">
    <property type="term" value="F:ATP binding"/>
    <property type="evidence" value="ECO:0007669"/>
    <property type="project" value="UniProtKB-KW"/>
</dbReference>
<name>A0A1H9QBQ8_9GAMM</name>
<dbReference type="GO" id="GO:0046316">
    <property type="term" value="F:gluconokinase activity"/>
    <property type="evidence" value="ECO:0007669"/>
    <property type="project" value="UniProtKB-EC"/>
</dbReference>
<dbReference type="EMBL" id="SWAV01000004">
    <property type="protein sequence ID" value="TKA90764.1"/>
    <property type="molecule type" value="Genomic_DNA"/>
</dbReference>
<evidence type="ECO:0000256" key="9">
    <source>
        <dbReference type="ARBA" id="ARBA00048090"/>
    </source>
</evidence>
<reference evidence="13 16" key="2">
    <citation type="submission" date="2019-04" db="EMBL/GenBank/DDBJ databases">
        <title>Crypto-aerobic microbial life in anoxic (sulfidic) marine sediments.</title>
        <authorList>
            <person name="Bhattacharya S."/>
            <person name="Roy C."/>
            <person name="Mondal N."/>
            <person name="Sarkar J."/>
            <person name="Mandal S."/>
            <person name="Rameez M.J."/>
            <person name="Ghosh W."/>
        </authorList>
    </citation>
    <scope>NUCLEOTIDE SEQUENCE [LARGE SCALE GENOMIC DNA]</scope>
    <source>
        <strain evidence="13 16">SBBB</strain>
    </source>
</reference>
<keyword evidence="14" id="KW-1185">Reference proteome</keyword>
<dbReference type="RefSeq" id="WP_074778052.1">
    <property type="nucleotide sequence ID" value="NZ_FOGN01000001.1"/>
</dbReference>
<comment type="catalytic activity">
    <reaction evidence="9 10">
        <text>D-gluconate + ATP = 6-phospho-D-gluconate + ADP + H(+)</text>
        <dbReference type="Rhea" id="RHEA:19433"/>
        <dbReference type="ChEBI" id="CHEBI:15378"/>
        <dbReference type="ChEBI" id="CHEBI:18391"/>
        <dbReference type="ChEBI" id="CHEBI:30616"/>
        <dbReference type="ChEBI" id="CHEBI:58759"/>
        <dbReference type="ChEBI" id="CHEBI:456216"/>
        <dbReference type="EC" id="2.7.1.12"/>
    </reaction>
</comment>
<dbReference type="Proteomes" id="UP000186904">
    <property type="component" value="Unassembled WGS sequence"/>
</dbReference>
<dbReference type="PROSITE" id="PS51257">
    <property type="entry name" value="PROKAR_LIPOPROTEIN"/>
    <property type="match status" value="1"/>
</dbReference>
<dbReference type="GO" id="GO:0019521">
    <property type="term" value="P:D-gluconate metabolic process"/>
    <property type="evidence" value="ECO:0007669"/>
    <property type="project" value="UniProtKB-KW"/>
</dbReference>
<proteinExistence type="inferred from homology"/>
<keyword evidence="6 10" id="KW-0418">Kinase</keyword>
<dbReference type="STRING" id="653930.SAMN05216589_0956"/>
<dbReference type="EMBL" id="FOGN01000001">
    <property type="protein sequence ID" value="SER57595.1"/>
    <property type="molecule type" value="Genomic_DNA"/>
</dbReference>
<evidence type="ECO:0000256" key="7">
    <source>
        <dbReference type="ARBA" id="ARBA00022840"/>
    </source>
</evidence>
<evidence type="ECO:0000313" key="15">
    <source>
        <dbReference type="Proteomes" id="UP000186904"/>
    </source>
</evidence>
<keyword evidence="4 10" id="KW-0808">Transferase</keyword>
<evidence type="ECO:0000256" key="2">
    <source>
        <dbReference type="ARBA" id="ARBA00008420"/>
    </source>
</evidence>
<dbReference type="EC" id="2.7.1.12" evidence="3 10"/>
<dbReference type="InterPro" id="IPR027417">
    <property type="entry name" value="P-loop_NTPase"/>
</dbReference>
<protein>
    <recommendedName>
        <fullName evidence="3 10">Gluconokinase</fullName>
        <ecNumber evidence="3 10">2.7.1.12</ecNumber>
    </recommendedName>
</protein>
<comment type="similarity">
    <text evidence="2 10">Belongs to the gluconokinase GntK/GntV family.</text>
</comment>
<dbReference type="GO" id="GO:0005737">
    <property type="term" value="C:cytoplasm"/>
    <property type="evidence" value="ECO:0007669"/>
    <property type="project" value="TreeGrafter"/>
</dbReference>
<dbReference type="Gene3D" id="3.40.50.300">
    <property type="entry name" value="P-loop containing nucleotide triphosphate hydrolases"/>
    <property type="match status" value="1"/>
</dbReference>
<dbReference type="CDD" id="cd02021">
    <property type="entry name" value="GntK"/>
    <property type="match status" value="1"/>
</dbReference>
<evidence type="ECO:0000256" key="1">
    <source>
        <dbReference type="ARBA" id="ARBA00004761"/>
    </source>
</evidence>
<dbReference type="Proteomes" id="UP000186599">
    <property type="component" value="Unassembled WGS sequence"/>
</dbReference>
<dbReference type="Proteomes" id="UP000305198">
    <property type="component" value="Unassembled WGS sequence"/>
</dbReference>
<dbReference type="OrthoDB" id="9795716at2"/>
<dbReference type="FunFam" id="3.40.50.300:FF:000522">
    <property type="entry name" value="Gluconokinase"/>
    <property type="match status" value="1"/>
</dbReference>
<comment type="pathway">
    <text evidence="1">Carbohydrate acid metabolism.</text>
</comment>
<keyword evidence="5 10" id="KW-0547">Nucleotide-binding</keyword>
<evidence type="ECO:0000313" key="12">
    <source>
        <dbReference type="EMBL" id="SFL67713.1"/>
    </source>
</evidence>